<dbReference type="InterPro" id="IPR002145">
    <property type="entry name" value="CopG"/>
</dbReference>
<dbReference type="SUPFAM" id="SSF47598">
    <property type="entry name" value="Ribbon-helix-helix"/>
    <property type="match status" value="1"/>
</dbReference>
<name>A0A512E1V1_9PROT</name>
<dbReference type="GO" id="GO:0006355">
    <property type="term" value="P:regulation of DNA-templated transcription"/>
    <property type="evidence" value="ECO:0007669"/>
    <property type="project" value="InterPro"/>
</dbReference>
<accession>A0A512E1V1</accession>
<proteinExistence type="predicted"/>
<sequence>MQILDIGVTMRILIDLGEAQVQALDELAHKEKRSRAAVIRQAIDEYLIRRRKLDQLDAFGLWGERKIDGLAYQEQVRGEW</sequence>
<evidence type="ECO:0000313" key="3">
    <source>
        <dbReference type="Proteomes" id="UP000321523"/>
    </source>
</evidence>
<dbReference type="Proteomes" id="UP000321523">
    <property type="component" value="Unassembled WGS sequence"/>
</dbReference>
<evidence type="ECO:0000313" key="2">
    <source>
        <dbReference type="EMBL" id="GEO42709.1"/>
    </source>
</evidence>
<reference evidence="2 3" key="1">
    <citation type="submission" date="2019-07" db="EMBL/GenBank/DDBJ databases">
        <title>Whole genome shotgun sequence of Skermanella aerolata NBRC 106429.</title>
        <authorList>
            <person name="Hosoyama A."/>
            <person name="Uohara A."/>
            <person name="Ohji S."/>
            <person name="Ichikawa N."/>
        </authorList>
    </citation>
    <scope>NUCLEOTIDE SEQUENCE [LARGE SCALE GENOMIC DNA]</scope>
    <source>
        <strain evidence="2 3">NBRC 106429</strain>
    </source>
</reference>
<gene>
    <name evidence="2" type="ORF">SAE02_68570</name>
</gene>
<protein>
    <submittedName>
        <fullName evidence="2">CopG family transcriptional regulator</fullName>
    </submittedName>
</protein>
<comment type="caution">
    <text evidence="2">The sequence shown here is derived from an EMBL/GenBank/DDBJ whole genome shotgun (WGS) entry which is preliminary data.</text>
</comment>
<dbReference type="RefSeq" id="WP_244619734.1">
    <property type="nucleotide sequence ID" value="NZ_BJYZ01000048.1"/>
</dbReference>
<dbReference type="CDD" id="cd21631">
    <property type="entry name" value="RHH_CopG_NikR-like"/>
    <property type="match status" value="1"/>
</dbReference>
<dbReference type="InterPro" id="IPR013321">
    <property type="entry name" value="Arc_rbn_hlx_hlx"/>
</dbReference>
<dbReference type="Gene3D" id="1.10.1220.10">
    <property type="entry name" value="Met repressor-like"/>
    <property type="match status" value="1"/>
</dbReference>
<organism evidence="2 3">
    <name type="scientific">Skermanella aerolata</name>
    <dbReference type="NCBI Taxonomy" id="393310"/>
    <lineage>
        <taxon>Bacteria</taxon>
        <taxon>Pseudomonadati</taxon>
        <taxon>Pseudomonadota</taxon>
        <taxon>Alphaproteobacteria</taxon>
        <taxon>Rhodospirillales</taxon>
        <taxon>Azospirillaceae</taxon>
        <taxon>Skermanella</taxon>
    </lineage>
</organism>
<keyword evidence="3" id="KW-1185">Reference proteome</keyword>
<dbReference type="Pfam" id="PF01402">
    <property type="entry name" value="RHH_1"/>
    <property type="match status" value="1"/>
</dbReference>
<dbReference type="AlphaFoldDB" id="A0A512E1V1"/>
<evidence type="ECO:0000259" key="1">
    <source>
        <dbReference type="Pfam" id="PF01402"/>
    </source>
</evidence>
<dbReference type="EMBL" id="BJYZ01000048">
    <property type="protein sequence ID" value="GEO42709.1"/>
    <property type="molecule type" value="Genomic_DNA"/>
</dbReference>
<feature type="domain" description="Ribbon-helix-helix protein CopG" evidence="1">
    <location>
        <begin position="10"/>
        <end position="49"/>
    </location>
</feature>
<dbReference type="InterPro" id="IPR010985">
    <property type="entry name" value="Ribbon_hlx_hlx"/>
</dbReference>